<dbReference type="AlphaFoldDB" id="A0AAN5D1W3"/>
<organism evidence="1 2">
    <name type="scientific">Pristionchus mayeri</name>
    <dbReference type="NCBI Taxonomy" id="1317129"/>
    <lineage>
        <taxon>Eukaryota</taxon>
        <taxon>Metazoa</taxon>
        <taxon>Ecdysozoa</taxon>
        <taxon>Nematoda</taxon>
        <taxon>Chromadorea</taxon>
        <taxon>Rhabditida</taxon>
        <taxon>Rhabditina</taxon>
        <taxon>Diplogasteromorpha</taxon>
        <taxon>Diplogasteroidea</taxon>
        <taxon>Neodiplogasteridae</taxon>
        <taxon>Pristionchus</taxon>
    </lineage>
</organism>
<evidence type="ECO:0000313" key="1">
    <source>
        <dbReference type="EMBL" id="GMR54560.1"/>
    </source>
</evidence>
<evidence type="ECO:0000313" key="2">
    <source>
        <dbReference type="Proteomes" id="UP001328107"/>
    </source>
</evidence>
<keyword evidence="2" id="KW-1185">Reference proteome</keyword>
<proteinExistence type="predicted"/>
<accession>A0AAN5D1W3</accession>
<name>A0AAN5D1W3_9BILA</name>
<protein>
    <submittedName>
        <fullName evidence="1">Uncharacterized protein</fullName>
    </submittedName>
</protein>
<comment type="caution">
    <text evidence="1">The sequence shown here is derived from an EMBL/GenBank/DDBJ whole genome shotgun (WGS) entry which is preliminary data.</text>
</comment>
<sequence length="127" mass="14763">MKKADNRPGIKRVQLSDYDGIYVSIHLYLSNIPFYDVSTLDWGKFSRSGGSLEPRLVVYLKRPKVPILVDDSDDLNVPEDPIFHQVFGLLSSYIKRAFLNFDEFDDFLLYWCLLNRATFGYLAINFN</sequence>
<gene>
    <name evidence="1" type="ORF">PMAYCL1PPCAC_24755</name>
</gene>
<reference evidence="2" key="1">
    <citation type="submission" date="2022-10" db="EMBL/GenBank/DDBJ databases">
        <title>Genome assembly of Pristionchus species.</title>
        <authorList>
            <person name="Yoshida K."/>
            <person name="Sommer R.J."/>
        </authorList>
    </citation>
    <scope>NUCLEOTIDE SEQUENCE [LARGE SCALE GENOMIC DNA]</scope>
    <source>
        <strain evidence="2">RS5460</strain>
    </source>
</reference>
<dbReference type="EMBL" id="BTRK01000005">
    <property type="protein sequence ID" value="GMR54560.1"/>
    <property type="molecule type" value="Genomic_DNA"/>
</dbReference>
<dbReference type="Proteomes" id="UP001328107">
    <property type="component" value="Unassembled WGS sequence"/>
</dbReference>